<feature type="region of interest" description="Disordered" evidence="1">
    <location>
        <begin position="1"/>
        <end position="256"/>
    </location>
</feature>
<accession>A0A9P6C375</accession>
<dbReference type="AlphaFoldDB" id="A0A9P6C375"/>
<reference evidence="2" key="1">
    <citation type="submission" date="2020-11" db="EMBL/GenBank/DDBJ databases">
        <authorList>
            <consortium name="DOE Joint Genome Institute"/>
            <person name="Ahrendt S."/>
            <person name="Riley R."/>
            <person name="Andreopoulos W."/>
            <person name="Labutti K."/>
            <person name="Pangilinan J."/>
            <person name="Ruiz-Duenas F.J."/>
            <person name="Barrasa J.M."/>
            <person name="Sanchez-Garcia M."/>
            <person name="Camarero S."/>
            <person name="Miyauchi S."/>
            <person name="Serrano A."/>
            <person name="Linde D."/>
            <person name="Babiker R."/>
            <person name="Drula E."/>
            <person name="Ayuso-Fernandez I."/>
            <person name="Pacheco R."/>
            <person name="Padilla G."/>
            <person name="Ferreira P."/>
            <person name="Barriuso J."/>
            <person name="Kellner H."/>
            <person name="Castanera R."/>
            <person name="Alfaro M."/>
            <person name="Ramirez L."/>
            <person name="Pisabarro A.G."/>
            <person name="Kuo A."/>
            <person name="Tritt A."/>
            <person name="Lipzen A."/>
            <person name="He G."/>
            <person name="Yan M."/>
            <person name="Ng V."/>
            <person name="Cullen D."/>
            <person name="Martin F."/>
            <person name="Rosso M.-N."/>
            <person name="Henrissat B."/>
            <person name="Hibbett D."/>
            <person name="Martinez A.T."/>
            <person name="Grigoriev I.V."/>
        </authorList>
    </citation>
    <scope>NUCLEOTIDE SEQUENCE</scope>
    <source>
        <strain evidence="2">MF-IS2</strain>
    </source>
</reference>
<feature type="compositionally biased region" description="Polar residues" evidence="1">
    <location>
        <begin position="1"/>
        <end position="16"/>
    </location>
</feature>
<evidence type="ECO:0000313" key="3">
    <source>
        <dbReference type="Proteomes" id="UP000807342"/>
    </source>
</evidence>
<protein>
    <submittedName>
        <fullName evidence="2">Uncharacterized protein</fullName>
    </submittedName>
</protein>
<feature type="compositionally biased region" description="Pro residues" evidence="1">
    <location>
        <begin position="416"/>
        <end position="426"/>
    </location>
</feature>
<evidence type="ECO:0000313" key="2">
    <source>
        <dbReference type="EMBL" id="KAF9447189.1"/>
    </source>
</evidence>
<feature type="compositionally biased region" description="Polar residues" evidence="1">
    <location>
        <begin position="122"/>
        <end position="131"/>
    </location>
</feature>
<proteinExistence type="predicted"/>
<comment type="caution">
    <text evidence="2">The sequence shown here is derived from an EMBL/GenBank/DDBJ whole genome shotgun (WGS) entry which is preliminary data.</text>
</comment>
<evidence type="ECO:0000256" key="1">
    <source>
        <dbReference type="SAM" id="MobiDB-lite"/>
    </source>
</evidence>
<name>A0A9P6C375_9AGAR</name>
<feature type="compositionally biased region" description="Polar residues" evidence="1">
    <location>
        <begin position="142"/>
        <end position="156"/>
    </location>
</feature>
<feature type="compositionally biased region" description="Pro residues" evidence="1">
    <location>
        <begin position="279"/>
        <end position="288"/>
    </location>
</feature>
<feature type="compositionally biased region" description="Basic and acidic residues" evidence="1">
    <location>
        <begin position="88"/>
        <end position="112"/>
    </location>
</feature>
<feature type="region of interest" description="Disordered" evidence="1">
    <location>
        <begin position="277"/>
        <end position="300"/>
    </location>
</feature>
<gene>
    <name evidence="2" type="ORF">P691DRAFT_138223</name>
</gene>
<sequence>MTSNPFQEGRTRSQLKLSDDILKISEQSPMKNARDAARKKSDSPGNMDPVDGSEDELLLSPSRQAQPPRSKRSVSPPPGDEYNPGTSEGRDGRELKRMKREMDQRETKDPVKARLIKGGHARTNSEPNSGLSRKAPRKRAGTASSNNKPNSTSNVPTFPVVRSPARAPGKTRAQSVPLFPSFSPLPSLDLRNPPLSPIRARSPSRPPSKYHGLKIHPSPSKPEISEQPPPLQPEAGPDESKIPMEVDEEPHGPPAVELDSVMETVGDPIAPPEVVVQPPKSPTPPAPPTVSSAELPATPAPIDPTLTISMSPLTPLPDTPLPQKVAVVDSEDRYKTEDGWRFDLEKVSIIHICPYPSFIIFFRSRKPLHYSSQYHHQSSESRKMRPVHPNSLMLRLGVKFPGPPWVQSCNPPAKPHLHIPPLPIPQLPKSRSSPRSR</sequence>
<feature type="compositionally biased region" description="Low complexity" evidence="1">
    <location>
        <begin position="175"/>
        <end position="190"/>
    </location>
</feature>
<feature type="region of interest" description="Disordered" evidence="1">
    <location>
        <begin position="416"/>
        <end position="437"/>
    </location>
</feature>
<organism evidence="2 3">
    <name type="scientific">Macrolepiota fuliginosa MF-IS2</name>
    <dbReference type="NCBI Taxonomy" id="1400762"/>
    <lineage>
        <taxon>Eukaryota</taxon>
        <taxon>Fungi</taxon>
        <taxon>Dikarya</taxon>
        <taxon>Basidiomycota</taxon>
        <taxon>Agaricomycotina</taxon>
        <taxon>Agaricomycetes</taxon>
        <taxon>Agaricomycetidae</taxon>
        <taxon>Agaricales</taxon>
        <taxon>Agaricineae</taxon>
        <taxon>Agaricaceae</taxon>
        <taxon>Macrolepiota</taxon>
    </lineage>
</organism>
<feature type="compositionally biased region" description="Basic and acidic residues" evidence="1">
    <location>
        <begin position="32"/>
        <end position="42"/>
    </location>
</feature>
<dbReference type="Proteomes" id="UP000807342">
    <property type="component" value="Unassembled WGS sequence"/>
</dbReference>
<keyword evidence="3" id="KW-1185">Reference proteome</keyword>
<dbReference type="EMBL" id="MU151211">
    <property type="protein sequence ID" value="KAF9447189.1"/>
    <property type="molecule type" value="Genomic_DNA"/>
</dbReference>